<dbReference type="Proteomes" id="UP000471381">
    <property type="component" value="Unassembled WGS sequence"/>
</dbReference>
<dbReference type="AlphaFoldDB" id="A0A6N9THW4"/>
<reference evidence="2 3" key="1">
    <citation type="submission" date="2020-01" db="EMBL/GenBank/DDBJ databases">
        <title>Genomes of bacteria type strains.</title>
        <authorList>
            <person name="Chen J."/>
            <person name="Zhu S."/>
            <person name="Yang J."/>
        </authorList>
    </citation>
    <scope>NUCLEOTIDE SEQUENCE [LARGE SCALE GENOMIC DNA]</scope>
    <source>
        <strain evidence="2 3">LMG 24078</strain>
    </source>
</reference>
<dbReference type="SUPFAM" id="SSF47413">
    <property type="entry name" value="lambda repressor-like DNA-binding domains"/>
    <property type="match status" value="1"/>
</dbReference>
<proteinExistence type="predicted"/>
<gene>
    <name evidence="2" type="ORF">GTQ48_14650</name>
</gene>
<organism evidence="2 3">
    <name type="scientific">Alteromonas genovensis</name>
    <dbReference type="NCBI Taxonomy" id="471225"/>
    <lineage>
        <taxon>Bacteria</taxon>
        <taxon>Pseudomonadati</taxon>
        <taxon>Pseudomonadota</taxon>
        <taxon>Gammaproteobacteria</taxon>
        <taxon>Alteromonadales</taxon>
        <taxon>Alteromonadaceae</taxon>
        <taxon>Alteromonas/Salinimonas group</taxon>
        <taxon>Alteromonas</taxon>
    </lineage>
</organism>
<dbReference type="EMBL" id="JAAAWO010000012">
    <property type="protein sequence ID" value="NDW16750.1"/>
    <property type="molecule type" value="Genomic_DNA"/>
</dbReference>
<dbReference type="RefSeq" id="WP_163107337.1">
    <property type="nucleotide sequence ID" value="NZ_JAAAWO010000012.1"/>
</dbReference>
<sequence>MSQISLVYDTLKQCLRERRFTYKQLAETLSVSEASVKRNFSLQAFSLDKLEQICECLDLSLSDLFSLSQKQQEKISQLSEQQEMELLANPKLLLAAVCVRDGWRFSELIEYYDIDEVEGIKLMTTLDRLKLIELLPNNHYKLLIAQDFRWIPGGPLEKFMEKEVMVKFMDPKKNETWMFRFYLRGRYSKSSISIIQRRLEQLRQEAAKLSSEDNDLPIEERQHVGLLMAMRPWEPSLFENMKRN</sequence>
<protein>
    <submittedName>
        <fullName evidence="2">Helix-turn-helix domain-containing protein</fullName>
    </submittedName>
</protein>
<name>A0A6N9THW4_9ALTE</name>
<keyword evidence="3" id="KW-1185">Reference proteome</keyword>
<dbReference type="InterPro" id="IPR001387">
    <property type="entry name" value="Cro/C1-type_HTH"/>
</dbReference>
<dbReference type="SMART" id="SM00530">
    <property type="entry name" value="HTH_XRE"/>
    <property type="match status" value="1"/>
</dbReference>
<evidence type="ECO:0000313" key="3">
    <source>
        <dbReference type="Proteomes" id="UP000471381"/>
    </source>
</evidence>
<dbReference type="Pfam" id="PF13443">
    <property type="entry name" value="HTH_26"/>
    <property type="match status" value="1"/>
</dbReference>
<accession>A0A6N9THW4</accession>
<evidence type="ECO:0000259" key="1">
    <source>
        <dbReference type="PROSITE" id="PS50943"/>
    </source>
</evidence>
<comment type="caution">
    <text evidence="2">The sequence shown here is derived from an EMBL/GenBank/DDBJ whole genome shotgun (WGS) entry which is preliminary data.</text>
</comment>
<feature type="domain" description="HTH cro/C1-type" evidence="1">
    <location>
        <begin position="11"/>
        <end position="64"/>
    </location>
</feature>
<dbReference type="Gene3D" id="1.10.260.40">
    <property type="entry name" value="lambda repressor-like DNA-binding domains"/>
    <property type="match status" value="1"/>
</dbReference>
<dbReference type="PROSITE" id="PS50943">
    <property type="entry name" value="HTH_CROC1"/>
    <property type="match status" value="1"/>
</dbReference>
<dbReference type="GO" id="GO:0003677">
    <property type="term" value="F:DNA binding"/>
    <property type="evidence" value="ECO:0007669"/>
    <property type="project" value="InterPro"/>
</dbReference>
<evidence type="ECO:0000313" key="2">
    <source>
        <dbReference type="EMBL" id="NDW16750.1"/>
    </source>
</evidence>
<dbReference type="InterPro" id="IPR010982">
    <property type="entry name" value="Lambda_DNA-bd_dom_sf"/>
</dbReference>